<dbReference type="EMBL" id="CP078145">
    <property type="protein sequence ID" value="QXN93133.1"/>
    <property type="molecule type" value="Genomic_DNA"/>
</dbReference>
<sequence length="421" mass="41710">MTATVPDRIDDLPRSQAQRRILIVLVAAQVLGGAGLAAGVTVGALLAQDMLGSTSLVGLPSALGTAGSALAAIAVGRISQARGRRPGLAAGYLAGAIGSVGVIAAAVADNSVLLFLALFSYGAGTATNLQARYAGADLAAPALRGRALSTVLVATTLGGVVGPNLTAPTGDLAHALGIPYLAGPFLLAGAAYAIAALVLAIWLRPDPLLLARTLAAEHAAAADAQRGEASGQTHPVVERHRSGVLVGTLVMVLTQLVMVAVMTMTPVHMHDHGHGTAAPGLVIAIHIGAMYLPSPLTGWLVDRYGRRTIATGAGLVLFAAGIVAASAPADSVAPLAVALALLGLGWNFGIVTGTAIITDAVPLVSRAKTQALVDVFIAIAGATGGMASGLVVAAVGYPLLALGGGILALAIVPAVAVTRSR</sequence>
<evidence type="ECO:0000256" key="5">
    <source>
        <dbReference type="SAM" id="Phobius"/>
    </source>
</evidence>
<name>A0ABX8RU89_NOCIO</name>
<dbReference type="InterPro" id="IPR020846">
    <property type="entry name" value="MFS_dom"/>
</dbReference>
<dbReference type="RefSeq" id="WP_218474921.1">
    <property type="nucleotide sequence ID" value="NZ_BAABJN010000001.1"/>
</dbReference>
<dbReference type="PANTHER" id="PTHR23534">
    <property type="entry name" value="MFS PERMEASE"/>
    <property type="match status" value="1"/>
</dbReference>
<keyword evidence="2 5" id="KW-0812">Transmembrane</keyword>
<proteinExistence type="predicted"/>
<evidence type="ECO:0000313" key="8">
    <source>
        <dbReference type="Proteomes" id="UP000694257"/>
    </source>
</evidence>
<comment type="subcellular location">
    <subcellularLocation>
        <location evidence="1">Membrane</location>
        <topology evidence="1">Multi-pass membrane protein</topology>
    </subcellularLocation>
</comment>
<feature type="domain" description="Major facilitator superfamily (MFS) profile" evidence="6">
    <location>
        <begin position="21"/>
        <end position="421"/>
    </location>
</feature>
<evidence type="ECO:0000256" key="4">
    <source>
        <dbReference type="ARBA" id="ARBA00023136"/>
    </source>
</evidence>
<feature type="transmembrane region" description="Helical" evidence="5">
    <location>
        <begin position="335"/>
        <end position="359"/>
    </location>
</feature>
<feature type="transmembrane region" description="Helical" evidence="5">
    <location>
        <begin position="113"/>
        <end position="131"/>
    </location>
</feature>
<dbReference type="Proteomes" id="UP000694257">
    <property type="component" value="Chromosome"/>
</dbReference>
<dbReference type="InterPro" id="IPR011701">
    <property type="entry name" value="MFS"/>
</dbReference>
<organism evidence="7 8">
    <name type="scientific">Nocardia iowensis</name>
    <dbReference type="NCBI Taxonomy" id="204891"/>
    <lineage>
        <taxon>Bacteria</taxon>
        <taxon>Bacillati</taxon>
        <taxon>Actinomycetota</taxon>
        <taxon>Actinomycetes</taxon>
        <taxon>Mycobacteriales</taxon>
        <taxon>Nocardiaceae</taxon>
        <taxon>Nocardia</taxon>
    </lineage>
</organism>
<feature type="transmembrane region" description="Helical" evidence="5">
    <location>
        <begin position="308"/>
        <end position="329"/>
    </location>
</feature>
<feature type="transmembrane region" description="Helical" evidence="5">
    <location>
        <begin position="21"/>
        <end position="47"/>
    </location>
</feature>
<feature type="transmembrane region" description="Helical" evidence="5">
    <location>
        <begin position="277"/>
        <end position="301"/>
    </location>
</feature>
<keyword evidence="8" id="KW-1185">Reference proteome</keyword>
<feature type="transmembrane region" description="Helical" evidence="5">
    <location>
        <begin position="399"/>
        <end position="418"/>
    </location>
</feature>
<accession>A0ABX8RU89</accession>
<reference evidence="7 8" key="1">
    <citation type="submission" date="2021-07" db="EMBL/GenBank/DDBJ databases">
        <title>Whole Genome Sequence of Nocardia Iowensis.</title>
        <authorList>
            <person name="Lamm A."/>
            <person name="Collins-Fairclough A.M."/>
            <person name="Bunk B."/>
            <person name="Sproer C."/>
        </authorList>
    </citation>
    <scope>NUCLEOTIDE SEQUENCE [LARGE SCALE GENOMIC DNA]</scope>
    <source>
        <strain evidence="7 8">NRRL 5646</strain>
    </source>
</reference>
<evidence type="ECO:0000259" key="6">
    <source>
        <dbReference type="PROSITE" id="PS50850"/>
    </source>
</evidence>
<feature type="transmembrane region" description="Helical" evidence="5">
    <location>
        <begin position="244"/>
        <end position="265"/>
    </location>
</feature>
<feature type="transmembrane region" description="Helical" evidence="5">
    <location>
        <begin position="371"/>
        <end position="393"/>
    </location>
</feature>
<dbReference type="Pfam" id="PF07690">
    <property type="entry name" value="MFS_1"/>
    <property type="match status" value="1"/>
</dbReference>
<dbReference type="PANTHER" id="PTHR23534:SF1">
    <property type="entry name" value="MAJOR FACILITATOR SUPERFAMILY PROTEIN"/>
    <property type="match status" value="1"/>
</dbReference>
<evidence type="ECO:0000313" key="7">
    <source>
        <dbReference type="EMBL" id="QXN93133.1"/>
    </source>
</evidence>
<protein>
    <submittedName>
        <fullName evidence="7">MFS transporter</fullName>
    </submittedName>
</protein>
<dbReference type="PROSITE" id="PS50850">
    <property type="entry name" value="MFS"/>
    <property type="match status" value="1"/>
</dbReference>
<keyword evidence="4 5" id="KW-0472">Membrane</keyword>
<evidence type="ECO:0000256" key="1">
    <source>
        <dbReference type="ARBA" id="ARBA00004141"/>
    </source>
</evidence>
<feature type="transmembrane region" description="Helical" evidence="5">
    <location>
        <begin position="181"/>
        <end position="203"/>
    </location>
</feature>
<feature type="transmembrane region" description="Helical" evidence="5">
    <location>
        <begin position="53"/>
        <end position="75"/>
    </location>
</feature>
<dbReference type="InterPro" id="IPR005829">
    <property type="entry name" value="Sugar_transporter_CS"/>
</dbReference>
<feature type="transmembrane region" description="Helical" evidence="5">
    <location>
        <begin position="87"/>
        <end position="107"/>
    </location>
</feature>
<dbReference type="PROSITE" id="PS00216">
    <property type="entry name" value="SUGAR_TRANSPORT_1"/>
    <property type="match status" value="1"/>
</dbReference>
<gene>
    <name evidence="7" type="ORF">KV110_08520</name>
</gene>
<evidence type="ECO:0000256" key="3">
    <source>
        <dbReference type="ARBA" id="ARBA00022989"/>
    </source>
</evidence>
<feature type="transmembrane region" description="Helical" evidence="5">
    <location>
        <begin position="143"/>
        <end position="161"/>
    </location>
</feature>
<keyword evidence="3 5" id="KW-1133">Transmembrane helix</keyword>
<evidence type="ECO:0000256" key="2">
    <source>
        <dbReference type="ARBA" id="ARBA00022692"/>
    </source>
</evidence>